<evidence type="ECO:0000256" key="3">
    <source>
        <dbReference type="ARBA" id="ARBA00023125"/>
    </source>
</evidence>
<proteinExistence type="inferred from homology"/>
<dbReference type="GO" id="GO:0006313">
    <property type="term" value="P:DNA transposition"/>
    <property type="evidence" value="ECO:0007669"/>
    <property type="project" value="InterPro"/>
</dbReference>
<dbReference type="Proteomes" id="UP000004690">
    <property type="component" value="Unassembled WGS sequence"/>
</dbReference>
<evidence type="ECO:0000259" key="6">
    <source>
        <dbReference type="Pfam" id="PF14294"/>
    </source>
</evidence>
<dbReference type="EMBL" id="JH651380">
    <property type="protein sequence ID" value="EIJ37483.1"/>
    <property type="molecule type" value="Genomic_DNA"/>
</dbReference>
<keyword evidence="2" id="KW-0815">Transposition</keyword>
<dbReference type="eggNOG" id="COG3385">
    <property type="taxonomic scope" value="Bacteria"/>
</dbReference>
<dbReference type="NCBIfam" id="NF033592">
    <property type="entry name" value="transpos_IS4_1"/>
    <property type="match status" value="1"/>
</dbReference>
<dbReference type="PANTHER" id="PTHR33258:SF1">
    <property type="entry name" value="TRANSPOSASE INSL FOR INSERTION SEQUENCE ELEMENT IS186A-RELATED"/>
    <property type="match status" value="1"/>
</dbReference>
<evidence type="ECO:0000313" key="8">
    <source>
        <dbReference type="EMBL" id="EIJ38093.1"/>
    </source>
</evidence>
<dbReference type="GO" id="GO:0004803">
    <property type="term" value="F:transposase activity"/>
    <property type="evidence" value="ECO:0007669"/>
    <property type="project" value="InterPro"/>
</dbReference>
<evidence type="ECO:0000256" key="2">
    <source>
        <dbReference type="ARBA" id="ARBA00022578"/>
    </source>
</evidence>
<keyword evidence="10" id="KW-1185">Reference proteome</keyword>
<dbReference type="EMBL" id="JH651379">
    <property type="protein sequence ID" value="EIJ38796.1"/>
    <property type="molecule type" value="Genomic_DNA"/>
</dbReference>
<dbReference type="InterPro" id="IPR002559">
    <property type="entry name" value="Transposase_11"/>
</dbReference>
<name>I3C1J0_9FLAO</name>
<dbReference type="InterPro" id="IPR047952">
    <property type="entry name" value="Transpos_IS4"/>
</dbReference>
<dbReference type="EMBL" id="JH651379">
    <property type="protein sequence ID" value="EIJ38093.1"/>
    <property type="molecule type" value="Genomic_DNA"/>
</dbReference>
<reference evidence="7 10" key="1">
    <citation type="submission" date="2012-02" db="EMBL/GenBank/DDBJ databases">
        <title>Improved High-Quality Draft genome of Joostella marina DSM 19592.</title>
        <authorList>
            <consortium name="US DOE Joint Genome Institute (JGI-PGF)"/>
            <person name="Lucas S."/>
            <person name="Copeland A."/>
            <person name="Lapidus A."/>
            <person name="Bruce D."/>
            <person name="Goodwin L."/>
            <person name="Pitluck S."/>
            <person name="Peters L."/>
            <person name="Chertkov O."/>
            <person name="Ovchinnikova G."/>
            <person name="Kyrpides N."/>
            <person name="Mavromatis K."/>
            <person name="Detter J.C."/>
            <person name="Han C."/>
            <person name="Land M."/>
            <person name="Hauser L."/>
            <person name="Markowitz V."/>
            <person name="Cheng J.-F."/>
            <person name="Hugenholtz P."/>
            <person name="Woyke T."/>
            <person name="Wu D."/>
            <person name="Tindall B."/>
            <person name="Brambilla E."/>
            <person name="Klenk H.-P."/>
            <person name="Eisen J.A."/>
        </authorList>
    </citation>
    <scope>NUCLEOTIDE SEQUENCE [LARGE SCALE GENOMIC DNA]</scope>
    <source>
        <strain evidence="7 10">DSM 19592</strain>
    </source>
</reference>
<dbReference type="RefSeq" id="WP_008611204.1">
    <property type="nucleotide sequence ID" value="NZ_JH651379.1"/>
</dbReference>
<evidence type="ECO:0000313" key="9">
    <source>
        <dbReference type="EMBL" id="EIJ38796.1"/>
    </source>
</evidence>
<evidence type="ECO:0000259" key="5">
    <source>
        <dbReference type="Pfam" id="PF01609"/>
    </source>
</evidence>
<dbReference type="OrthoDB" id="7327264at2"/>
<evidence type="ECO:0000313" key="7">
    <source>
        <dbReference type="EMBL" id="EIJ37483.1"/>
    </source>
</evidence>
<dbReference type="SUPFAM" id="SSF53098">
    <property type="entry name" value="Ribonuclease H-like"/>
    <property type="match status" value="1"/>
</dbReference>
<evidence type="ECO:0000256" key="1">
    <source>
        <dbReference type="ARBA" id="ARBA00010075"/>
    </source>
</evidence>
<dbReference type="Pfam" id="PF14294">
    <property type="entry name" value="DUF4372"/>
    <property type="match status" value="1"/>
</dbReference>
<dbReference type="STRING" id="926559.JoomaDRAFT_0429"/>
<feature type="domain" description="Transposase IS4-like" evidence="5">
    <location>
        <begin position="124"/>
        <end position="335"/>
    </location>
</feature>
<keyword evidence="3" id="KW-0238">DNA-binding</keyword>
<organism evidence="7 10">
    <name type="scientific">Galbibacter orientalis DSM 19592</name>
    <dbReference type="NCBI Taxonomy" id="926559"/>
    <lineage>
        <taxon>Bacteria</taxon>
        <taxon>Pseudomonadati</taxon>
        <taxon>Bacteroidota</taxon>
        <taxon>Flavobacteriia</taxon>
        <taxon>Flavobacteriales</taxon>
        <taxon>Flavobacteriaceae</taxon>
        <taxon>Galbibacter</taxon>
    </lineage>
</organism>
<dbReference type="Gene3D" id="3.90.350.10">
    <property type="entry name" value="Transposase Inhibitor Protein From Tn5, Chain A, domain 1"/>
    <property type="match status" value="1"/>
</dbReference>
<accession>I3C1J0</accession>
<evidence type="ECO:0000256" key="4">
    <source>
        <dbReference type="ARBA" id="ARBA00023172"/>
    </source>
</evidence>
<dbReference type="Pfam" id="PF01609">
    <property type="entry name" value="DDE_Tnp_1"/>
    <property type="match status" value="1"/>
</dbReference>
<keyword evidence="4" id="KW-0233">DNA recombination</keyword>
<gene>
    <name evidence="7" type="ORF">JoomaDRAFT_0429</name>
    <name evidence="8" type="ORF">JoomaDRAFT_1072</name>
    <name evidence="9" type="ORF">JoomaDRAFT_1789</name>
</gene>
<dbReference type="PANTHER" id="PTHR33258">
    <property type="entry name" value="TRANSPOSASE INSL FOR INSERTION SEQUENCE ELEMENT IS186A-RELATED"/>
    <property type="match status" value="1"/>
</dbReference>
<sequence>MNSGKYVFSQLLQFIDRYEFDKCVEKYNGDFRTREFNCWNLFVQLFFGQLTSRNSLRDICVCLKAHQNKLYHLGIRKYVNQSTLSRANEVRDYRIFSDFGNYLIGKIRPLYSNERIAGVDIAGEVFALDSTTISLSLKLFNWAPGKYSRGAVKVHTLLDLRGSIPAFILVTDGKYHDSNVLDNLITTPDSIYIMDRAYIDFAALQGINTRGAYFITRAKSTMDFSIIESNFNIDPSTGLLADDTIVLNGYKSKKLYPEPLRLVRYYDQEKEVELLFLANNFDVSALEIARLYRHRWQIEVFFKWIKQNLVIKSLWGHSENAVNIHIWTAICTYLIIALVKLTLKSSLSIYEIIQILGVSAFDKTPLKELIVQDQKNQNVKEQNLWNLFDAKT</sequence>
<dbReference type="InterPro" id="IPR025399">
    <property type="entry name" value="DUF4372"/>
</dbReference>
<comment type="similarity">
    <text evidence="1">Belongs to the transposase 11 family.</text>
</comment>
<dbReference type="InterPro" id="IPR012337">
    <property type="entry name" value="RNaseH-like_sf"/>
</dbReference>
<evidence type="ECO:0000313" key="10">
    <source>
        <dbReference type="Proteomes" id="UP000004690"/>
    </source>
</evidence>
<dbReference type="HOGENOM" id="CLU_043140_0_0_10"/>
<feature type="domain" description="DUF4372" evidence="6">
    <location>
        <begin position="4"/>
        <end position="76"/>
    </location>
</feature>
<dbReference type="GO" id="GO:0003677">
    <property type="term" value="F:DNA binding"/>
    <property type="evidence" value="ECO:0007669"/>
    <property type="project" value="UniProtKB-KW"/>
</dbReference>
<dbReference type="AlphaFoldDB" id="I3C1J0"/>
<protein>
    <submittedName>
        <fullName evidence="7">Transposase family protein</fullName>
    </submittedName>
</protein>